<evidence type="ECO:0000256" key="5">
    <source>
        <dbReference type="SAM" id="Coils"/>
    </source>
</evidence>
<dbReference type="RefSeq" id="XP_050515396.1">
    <property type="nucleotide sequence ID" value="XM_050659439.1"/>
</dbReference>
<dbReference type="Gene3D" id="6.10.250.3120">
    <property type="match status" value="1"/>
</dbReference>
<evidence type="ECO:0000256" key="3">
    <source>
        <dbReference type="ARBA" id="ARBA00022490"/>
    </source>
</evidence>
<feature type="region of interest" description="Disordered" evidence="6">
    <location>
        <begin position="1063"/>
        <end position="1100"/>
    </location>
</feature>
<evidence type="ECO:0000259" key="7">
    <source>
        <dbReference type="PROSITE" id="PS51307"/>
    </source>
</evidence>
<evidence type="ECO:0000313" key="8">
    <source>
        <dbReference type="EnsemblMetazoa" id="XP_050515396.1"/>
    </source>
</evidence>
<dbReference type="EnsemblMetazoa" id="XM_050659439.1">
    <property type="protein sequence ID" value="XP_050515396.1"/>
    <property type="gene ID" value="LOC114342595"/>
</dbReference>
<feature type="compositionally biased region" description="Polar residues" evidence="6">
    <location>
        <begin position="1088"/>
        <end position="1100"/>
    </location>
</feature>
<feature type="compositionally biased region" description="Polar residues" evidence="6">
    <location>
        <begin position="551"/>
        <end position="567"/>
    </location>
</feature>
<comment type="subcellular location">
    <subcellularLocation>
        <location evidence="1">Cytoplasm</location>
        <location evidence="1">Cytoskeleton</location>
    </subcellularLocation>
</comment>
<proteinExistence type="inferred from homology"/>
<organism evidence="8 9">
    <name type="scientific">Diabrotica virgifera virgifera</name>
    <name type="common">western corn rootworm</name>
    <dbReference type="NCBI Taxonomy" id="50390"/>
    <lineage>
        <taxon>Eukaryota</taxon>
        <taxon>Metazoa</taxon>
        <taxon>Ecdysozoa</taxon>
        <taxon>Arthropoda</taxon>
        <taxon>Hexapoda</taxon>
        <taxon>Insecta</taxon>
        <taxon>Pterygota</taxon>
        <taxon>Neoptera</taxon>
        <taxon>Endopterygota</taxon>
        <taxon>Coleoptera</taxon>
        <taxon>Polyphaga</taxon>
        <taxon>Cucujiformia</taxon>
        <taxon>Chrysomeloidea</taxon>
        <taxon>Chrysomelidae</taxon>
        <taxon>Galerucinae</taxon>
        <taxon>Diabroticina</taxon>
        <taxon>Diabroticites</taxon>
        <taxon>Diabrotica</taxon>
    </lineage>
</organism>
<feature type="coiled-coil region" evidence="5">
    <location>
        <begin position="1443"/>
        <end position="1470"/>
    </location>
</feature>
<feature type="region of interest" description="Disordered" evidence="6">
    <location>
        <begin position="32"/>
        <end position="65"/>
    </location>
</feature>
<feature type="region of interest" description="Disordered" evidence="6">
    <location>
        <begin position="288"/>
        <end position="376"/>
    </location>
</feature>
<dbReference type="InterPro" id="IPR014799">
    <property type="entry name" value="ASD2_dom"/>
</dbReference>
<feature type="compositionally biased region" description="Basic and acidic residues" evidence="6">
    <location>
        <begin position="306"/>
        <end position="317"/>
    </location>
</feature>
<dbReference type="Proteomes" id="UP001652700">
    <property type="component" value="Unplaced"/>
</dbReference>
<feature type="compositionally biased region" description="Polar residues" evidence="6">
    <location>
        <begin position="513"/>
        <end position="543"/>
    </location>
</feature>
<keyword evidence="3" id="KW-0963">Cytoplasm</keyword>
<sequence length="1529" mass="170842">MSSNSNANLNENSKIQGTLYTYLQDQPIITFAPSSISDPKTLRDNDSPPPTPPVRDSSSLKSIKYGPGHEKFPSWPVPAAAETPQTIRNHNNGGSHRSKSWTDYTNYPKEKIISYTRPYMKRQYLTNMQEKLKTVMEKREKIPPETFESCYDKLSDRMFLPNLENDGKLGDVNCTMPVVPERDLSSKSQLPQSMLKELTRSYQEPKFIDDTINSNHKLTESGLEEFMEYTRNHDDSLFNSMNSKHDGSILNHIHQKQISYAHSEGYHSYVSSTDSTSTPFLDRLRRDSEAAVGRPMSSNTWDELIPEDRNSRSEGRDSVVTTSSGSVSSSETLKWHGSMSDVSVTSHSSSRHNSNSSTRQLIAHSARVQTPKRHHSESVLYMSGEKEGSLKTRAGRNCNVNKLKFFPLNTYNTYTVQENENQSTNNSNTSNHRLSISLQSALSVADRISELEKQQKYSYYDPEKKHKFPDPTLKAIQKKALLSFYERHNNPNKNYWTSEPQLPHTNLTYTQSHPKLKTQMTSRRASSASDYVGSNSKRSSLASNKEKIDVVSQTVPRHQHSNSCGSLSTDILGPIIVGSAISVDDYVPDQPPARPPKHPNLRTAFPDLFLDQRVPSPDLPPPSPPTVLENEVINSDEPFPPPPPECKSDWQDAFSDSAETCTGYQIPAPQIQKPSKLEMKVIEQTVGLPERYPKISSVRSSIKMKSSDQIFKQVNSKPYISTAHSEPTTKPDEKLGFPNQRGYQERASTRYPSTQKLKMCGAVAVSQKVTGLSEKYRPEPLRSHKKIDNNHLPVYKDTHLVQRASIAESPSKEVAPPLQPRQMRVNQSMRARISSDHKSGSTKVREARSSSISQSKASYLTTRHEKDRILPESDTGRYKRTMSPNGHELPSEPISEPQKIKETFCSSHTTRKNTNISRRSSMNEPKIDKCDVEDLKNNLVLPDVLPVNAKLRSLYNATSKLSDTESQIILPKPLSKSPPSSSPKSPSRNCNFTNTFSTITPSTAIITSPRTFSQSPTAISSSLSAFCTPSPTVVQSYSETTVPISRLSISSVDLTTSIRSTAATLPRMNITPSKKSNPSPITPPSYPDRTSPSIAKPVSRSSSLVKKCSLSPRSSLKLSPVKISTTSASSTPVISSSFSSSPVALQLPKSPPLISSTLKENYPQGLQLIQRTEVVLRVNATIDAASQTEKEEWSSTPLSVRKKLKEEDECEKLAEDLIDHLSRSDRLKGLLVTLPGHKKSTDYIQGLFREEITSRPRPLSRSKSNASNSTPPPVFTLSVTTSTTSTVSSATSKLSTSPSSPTTSVTSSFESSPLSSSSTCFVNLEPNSAYPVGYIPERKNCLTVKNTRYLNQKKEELINRLEKKIEVLRTEELIIQDECKINDDLGEDVEKYINMVARPHEAAKFRLHVEEIGKITNLLLSLSSRLAKTENVLMEMSENDLERTILEAKRDKLMDQLQEAKKLKESIDRRGVNVSNILNKYLNSVKYADYDHFINMKTKLLVDSKETSDRIKLGEEQLLALKEANVITD</sequence>
<feature type="compositionally biased region" description="Low complexity" evidence="6">
    <location>
        <begin position="970"/>
        <end position="987"/>
    </location>
</feature>
<keyword evidence="5" id="KW-0175">Coiled coil</keyword>
<feature type="compositionally biased region" description="Basic and acidic residues" evidence="6">
    <location>
        <begin position="833"/>
        <end position="848"/>
    </location>
</feature>
<keyword evidence="9" id="KW-1185">Reference proteome</keyword>
<feature type="region of interest" description="Disordered" evidence="6">
    <location>
        <begin position="721"/>
        <end position="746"/>
    </location>
</feature>
<feature type="region of interest" description="Disordered" evidence="6">
    <location>
        <begin position="831"/>
        <end position="896"/>
    </location>
</feature>
<evidence type="ECO:0000256" key="6">
    <source>
        <dbReference type="SAM" id="MobiDB-lite"/>
    </source>
</evidence>
<dbReference type="GeneID" id="114342595"/>
<feature type="domain" description="ASD2" evidence="7">
    <location>
        <begin position="1245"/>
        <end position="1526"/>
    </location>
</feature>
<feature type="compositionally biased region" description="Low complexity" evidence="6">
    <location>
        <begin position="1275"/>
        <end position="1314"/>
    </location>
</feature>
<protein>
    <recommendedName>
        <fullName evidence="7">ASD2 domain-containing protein</fullName>
    </recommendedName>
</protein>
<reference evidence="8" key="1">
    <citation type="submission" date="2025-05" db="UniProtKB">
        <authorList>
            <consortium name="EnsemblMetazoa"/>
        </authorList>
    </citation>
    <scope>IDENTIFICATION</scope>
</reference>
<accession>A0ABM5KYX6</accession>
<feature type="compositionally biased region" description="Low complexity" evidence="6">
    <location>
        <begin position="318"/>
        <end position="332"/>
    </location>
</feature>
<dbReference type="RefSeq" id="XP_050515398.1">
    <property type="nucleotide sequence ID" value="XM_050659441.1"/>
</dbReference>
<dbReference type="PROSITE" id="PS51307">
    <property type="entry name" value="ASD2"/>
    <property type="match status" value="1"/>
</dbReference>
<feature type="compositionally biased region" description="Low complexity" evidence="6">
    <location>
        <begin position="849"/>
        <end position="858"/>
    </location>
</feature>
<name>A0ABM5KYX6_DIAVI</name>
<feature type="region of interest" description="Disordered" evidence="6">
    <location>
        <begin position="1254"/>
        <end position="1314"/>
    </location>
</feature>
<dbReference type="EnsemblMetazoa" id="XM_050659440.1">
    <property type="protein sequence ID" value="XP_050515397.1"/>
    <property type="gene ID" value="LOC114342595"/>
</dbReference>
<dbReference type="Pfam" id="PF08687">
    <property type="entry name" value="ASD2"/>
    <property type="match status" value="1"/>
</dbReference>
<feature type="compositionally biased region" description="Basic and acidic residues" evidence="6">
    <location>
        <begin position="862"/>
        <end position="877"/>
    </location>
</feature>
<feature type="region of interest" description="Disordered" evidence="6">
    <location>
        <begin position="966"/>
        <end position="991"/>
    </location>
</feature>
<dbReference type="EnsemblMetazoa" id="XM_050659441.1">
    <property type="protein sequence ID" value="XP_050515398.1"/>
    <property type="gene ID" value="LOC114342595"/>
</dbReference>
<evidence type="ECO:0000256" key="2">
    <source>
        <dbReference type="ARBA" id="ARBA00006469"/>
    </source>
</evidence>
<feature type="coiled-coil region" evidence="5">
    <location>
        <begin position="1344"/>
        <end position="1378"/>
    </location>
</feature>
<evidence type="ECO:0000313" key="9">
    <source>
        <dbReference type="Proteomes" id="UP001652700"/>
    </source>
</evidence>
<dbReference type="InterPro" id="IPR027685">
    <property type="entry name" value="Shroom_fam"/>
</dbReference>
<feature type="compositionally biased region" description="Polar residues" evidence="6">
    <location>
        <begin position="1070"/>
        <end position="1079"/>
    </location>
</feature>
<dbReference type="RefSeq" id="XP_050515397.1">
    <property type="nucleotide sequence ID" value="XM_050659440.1"/>
</dbReference>
<evidence type="ECO:0000256" key="1">
    <source>
        <dbReference type="ARBA" id="ARBA00004245"/>
    </source>
</evidence>
<keyword evidence="4" id="KW-0206">Cytoskeleton</keyword>
<dbReference type="PANTHER" id="PTHR15012:SF32">
    <property type="entry name" value="PROTEIN SHROOM"/>
    <property type="match status" value="1"/>
</dbReference>
<evidence type="ECO:0000256" key="4">
    <source>
        <dbReference type="ARBA" id="ARBA00023212"/>
    </source>
</evidence>
<feature type="region of interest" description="Disordered" evidence="6">
    <location>
        <begin position="513"/>
        <end position="567"/>
    </location>
</feature>
<feature type="compositionally biased region" description="Low complexity" evidence="6">
    <location>
        <begin position="342"/>
        <end position="359"/>
    </location>
</feature>
<comment type="similarity">
    <text evidence="2">Belongs to the shroom family.</text>
</comment>
<dbReference type="PANTHER" id="PTHR15012">
    <property type="entry name" value="APICAL PROTEIN/SHROOM-RELATED"/>
    <property type="match status" value="1"/>
</dbReference>